<accession>A0A194SCQ0</accession>
<organism evidence="2 3">
    <name type="scientific">Rhodotorula graminis (strain WP1)</name>
    <dbReference type="NCBI Taxonomy" id="578459"/>
    <lineage>
        <taxon>Eukaryota</taxon>
        <taxon>Fungi</taxon>
        <taxon>Dikarya</taxon>
        <taxon>Basidiomycota</taxon>
        <taxon>Pucciniomycotina</taxon>
        <taxon>Microbotryomycetes</taxon>
        <taxon>Sporidiobolales</taxon>
        <taxon>Sporidiobolaceae</taxon>
        <taxon>Rhodotorula</taxon>
    </lineage>
</organism>
<evidence type="ECO:0000256" key="1">
    <source>
        <dbReference type="SAM" id="MobiDB-lite"/>
    </source>
</evidence>
<dbReference type="RefSeq" id="XP_018273220.1">
    <property type="nucleotide sequence ID" value="XM_018416175.1"/>
</dbReference>
<feature type="compositionally biased region" description="Low complexity" evidence="1">
    <location>
        <begin position="214"/>
        <end position="233"/>
    </location>
</feature>
<sequence length="378" mass="39236">MPAPATASMPSTTTSTMRPAPTAAKDELAQRAITPTAASPDPEAALVSPSLQAIWQSFKEHGHGDTELLKLILSAKLKEDERLKSMDDLRAEQLRAQQAMWQYTMYQYMLVASAQQQQAAAAAAAAVKGGPAPYSPLSPPPAELVPLSNNGTTSNKRPRASSSASSASSTSDAAKKARTGTHSLPRTTALAPGQKPSHADVMDALRRKCEANKQTQQPTAAAAALSAARTSPSYPHRALAPAPTSSARTSMSPPLSTTATPGSTARRLSPPHVVPGRHTSFLRPAPPPSDASSSASQQHASAPRPSSPPALASVREHPTAEPAQALPRSNKLALLLHASESTASHFHTPSWLPQPQQATSDVRGSVVPAPAVVAAADA</sequence>
<feature type="region of interest" description="Disordered" evidence="1">
    <location>
        <begin position="342"/>
        <end position="364"/>
    </location>
</feature>
<feature type="compositionally biased region" description="Polar residues" evidence="1">
    <location>
        <begin position="243"/>
        <end position="263"/>
    </location>
</feature>
<name>A0A194SCQ0_RHOGW</name>
<feature type="region of interest" description="Disordered" evidence="1">
    <location>
        <begin position="1"/>
        <end position="44"/>
    </location>
</feature>
<feature type="compositionally biased region" description="Pro residues" evidence="1">
    <location>
        <begin position="133"/>
        <end position="143"/>
    </location>
</feature>
<proteinExistence type="predicted"/>
<dbReference type="EMBL" id="KQ474075">
    <property type="protein sequence ID" value="KPV77171.1"/>
    <property type="molecule type" value="Genomic_DNA"/>
</dbReference>
<evidence type="ECO:0008006" key="4">
    <source>
        <dbReference type="Google" id="ProtNLM"/>
    </source>
</evidence>
<feature type="region of interest" description="Disordered" evidence="1">
    <location>
        <begin position="129"/>
        <end position="198"/>
    </location>
</feature>
<feature type="compositionally biased region" description="Polar residues" evidence="1">
    <location>
        <begin position="342"/>
        <end position="362"/>
    </location>
</feature>
<reference evidence="2 3" key="1">
    <citation type="journal article" date="2015" name="Front. Microbiol.">
        <title>Genome sequence of the plant growth promoting endophytic yeast Rhodotorula graminis WP1.</title>
        <authorList>
            <person name="Firrincieli A."/>
            <person name="Otillar R."/>
            <person name="Salamov A."/>
            <person name="Schmutz J."/>
            <person name="Khan Z."/>
            <person name="Redman R.S."/>
            <person name="Fleck N.D."/>
            <person name="Lindquist E."/>
            <person name="Grigoriev I.V."/>
            <person name="Doty S.L."/>
        </authorList>
    </citation>
    <scope>NUCLEOTIDE SEQUENCE [LARGE SCALE GENOMIC DNA]</scope>
    <source>
        <strain evidence="2 3">WP1</strain>
    </source>
</reference>
<evidence type="ECO:0000313" key="2">
    <source>
        <dbReference type="EMBL" id="KPV77171.1"/>
    </source>
</evidence>
<dbReference type="OMA" id="QYMLVAS"/>
<keyword evidence="3" id="KW-1185">Reference proteome</keyword>
<dbReference type="AlphaFoldDB" id="A0A194SCQ0"/>
<dbReference type="Proteomes" id="UP000053890">
    <property type="component" value="Unassembled WGS sequence"/>
</dbReference>
<gene>
    <name evidence="2" type="ORF">RHOBADRAFT_52116</name>
</gene>
<dbReference type="STRING" id="578459.A0A194SCQ0"/>
<evidence type="ECO:0000313" key="3">
    <source>
        <dbReference type="Proteomes" id="UP000053890"/>
    </source>
</evidence>
<feature type="compositionally biased region" description="Low complexity" evidence="1">
    <location>
        <begin position="1"/>
        <end position="23"/>
    </location>
</feature>
<feature type="compositionally biased region" description="Low complexity" evidence="1">
    <location>
        <begin position="290"/>
        <end position="313"/>
    </location>
</feature>
<protein>
    <recommendedName>
        <fullName evidence="4">Proteophosphoglycan ppg4</fullName>
    </recommendedName>
</protein>
<feature type="region of interest" description="Disordered" evidence="1">
    <location>
        <begin position="211"/>
        <end position="324"/>
    </location>
</feature>
<dbReference type="GeneID" id="28976623"/>
<feature type="compositionally biased region" description="Low complexity" evidence="1">
    <location>
        <begin position="160"/>
        <end position="172"/>
    </location>
</feature>
<dbReference type="OrthoDB" id="2537258at2759"/>